<dbReference type="AlphaFoldDB" id="A0A1I5YVD9"/>
<dbReference type="EMBL" id="FOXR01000069">
    <property type="protein sequence ID" value="SFQ48090.1"/>
    <property type="molecule type" value="Genomic_DNA"/>
</dbReference>
<organism evidence="1 2">
    <name type="scientific">Caldicoprobacter faecalis</name>
    <dbReference type="NCBI Taxonomy" id="937334"/>
    <lineage>
        <taxon>Bacteria</taxon>
        <taxon>Bacillati</taxon>
        <taxon>Bacillota</taxon>
        <taxon>Clostridia</taxon>
        <taxon>Caldicoprobacterales</taxon>
        <taxon>Caldicoprobacteraceae</taxon>
        <taxon>Caldicoprobacter</taxon>
    </lineage>
</organism>
<gene>
    <name evidence="1" type="ORF">SAMN05444406_1693</name>
</gene>
<protein>
    <recommendedName>
        <fullName evidence="3">Peptidase_C39 like family protein</fullName>
    </recommendedName>
</protein>
<evidence type="ECO:0008006" key="3">
    <source>
        <dbReference type="Google" id="ProtNLM"/>
    </source>
</evidence>
<dbReference type="RefSeq" id="WP_092282893.1">
    <property type="nucleotide sequence ID" value="NZ_FOXR01000069.1"/>
</dbReference>
<sequence length="275" mass="31526">MRYVIKSNDGKYFELEGRNGNTTDITQEFKESQKRLMKIYSRVVKAKEKSQIAINTMNSTNTSTNALSVIESAKLINSSISNFVPVYEGTTIYYGGDQAWYDTETKKNRGCGPVAAANITCYFARKPGTTWDALYSLRNLSKTSFISHMDTLYSYINPGLLGTWWGKFVESVEKFSSDRGAPLRRVVNNWDFTLTNTSTYIKNGLNNDSPVAMLNMQPFGDYEYKAHWMTITEYYRYSDGTRWVTVSTWGERRSISYDVWFESTSTWGGGLIYFE</sequence>
<evidence type="ECO:0000313" key="2">
    <source>
        <dbReference type="Proteomes" id="UP000198577"/>
    </source>
</evidence>
<dbReference type="OrthoDB" id="370604at2"/>
<reference evidence="1 2" key="1">
    <citation type="submission" date="2016-10" db="EMBL/GenBank/DDBJ databases">
        <authorList>
            <person name="de Groot N.N."/>
        </authorList>
    </citation>
    <scope>NUCLEOTIDE SEQUENCE [LARGE SCALE GENOMIC DNA]</scope>
    <source>
        <strain evidence="1 2">DSM 20678</strain>
    </source>
</reference>
<accession>A0A1I5YVD9</accession>
<dbReference type="STRING" id="937334.SAMN05444406_1693"/>
<name>A0A1I5YVD9_9FIRM</name>
<keyword evidence="2" id="KW-1185">Reference proteome</keyword>
<dbReference type="Proteomes" id="UP000198577">
    <property type="component" value="Unassembled WGS sequence"/>
</dbReference>
<proteinExistence type="predicted"/>
<evidence type="ECO:0000313" key="1">
    <source>
        <dbReference type="EMBL" id="SFQ48090.1"/>
    </source>
</evidence>